<dbReference type="GO" id="GO:0003677">
    <property type="term" value="F:DNA binding"/>
    <property type="evidence" value="ECO:0007669"/>
    <property type="project" value="UniProtKB-KW"/>
</dbReference>
<gene>
    <name evidence="9" type="primary">arx</name>
    <name evidence="9" type="ORF">GZH46_00704</name>
</gene>
<evidence type="ECO:0000256" key="6">
    <source>
        <dbReference type="RuleBase" id="RU000682"/>
    </source>
</evidence>
<dbReference type="InterPro" id="IPR050649">
    <property type="entry name" value="Paired_Homeobox_TFs"/>
</dbReference>
<protein>
    <submittedName>
        <fullName evidence="9">Aristaless-related homeobox protein</fullName>
    </submittedName>
</protein>
<evidence type="ECO:0000313" key="9">
    <source>
        <dbReference type="EMBL" id="KAG9510739.1"/>
    </source>
</evidence>
<dbReference type="PANTHER" id="PTHR24329:SF543">
    <property type="entry name" value="FI01017P-RELATED"/>
    <property type="match status" value="1"/>
</dbReference>
<dbReference type="PANTHER" id="PTHR24329">
    <property type="entry name" value="HOMEOBOX PROTEIN ARISTALESS"/>
    <property type="match status" value="1"/>
</dbReference>
<dbReference type="SMART" id="SM00389">
    <property type="entry name" value="HOX"/>
    <property type="match status" value="1"/>
</dbReference>
<evidence type="ECO:0000256" key="2">
    <source>
        <dbReference type="ARBA" id="ARBA00023125"/>
    </source>
</evidence>
<keyword evidence="2 5" id="KW-0238">DNA-binding</keyword>
<comment type="caution">
    <text evidence="9">The sequence shown here is derived from an EMBL/GenBank/DDBJ whole genome shotgun (WGS) entry which is preliminary data.</text>
</comment>
<evidence type="ECO:0000256" key="4">
    <source>
        <dbReference type="ARBA" id="ARBA00023242"/>
    </source>
</evidence>
<dbReference type="CDD" id="cd00086">
    <property type="entry name" value="homeodomain"/>
    <property type="match status" value="1"/>
</dbReference>
<evidence type="ECO:0000256" key="3">
    <source>
        <dbReference type="ARBA" id="ARBA00023155"/>
    </source>
</evidence>
<dbReference type="InterPro" id="IPR001356">
    <property type="entry name" value="HD"/>
</dbReference>
<evidence type="ECO:0000259" key="8">
    <source>
        <dbReference type="PROSITE" id="PS50071"/>
    </source>
</evidence>
<dbReference type="Gene3D" id="1.10.10.60">
    <property type="entry name" value="Homeodomain-like"/>
    <property type="match status" value="1"/>
</dbReference>
<dbReference type="PROSITE" id="PS00027">
    <property type="entry name" value="HOMEOBOX_1"/>
    <property type="match status" value="1"/>
</dbReference>
<evidence type="ECO:0000256" key="1">
    <source>
        <dbReference type="ARBA" id="ARBA00004123"/>
    </source>
</evidence>
<dbReference type="Pfam" id="PF00046">
    <property type="entry name" value="Homeodomain"/>
    <property type="match status" value="1"/>
</dbReference>
<dbReference type="InterPro" id="IPR009057">
    <property type="entry name" value="Homeodomain-like_sf"/>
</dbReference>
<keyword evidence="10" id="KW-1185">Reference proteome</keyword>
<feature type="domain" description="Homeobox" evidence="8">
    <location>
        <begin position="1"/>
        <end position="54"/>
    </location>
</feature>
<evidence type="ECO:0000256" key="7">
    <source>
        <dbReference type="SAM" id="MobiDB-lite"/>
    </source>
</evidence>
<organism evidence="9 10">
    <name type="scientific">Fragariocoptes setiger</name>
    <dbReference type="NCBI Taxonomy" id="1670756"/>
    <lineage>
        <taxon>Eukaryota</taxon>
        <taxon>Metazoa</taxon>
        <taxon>Ecdysozoa</taxon>
        <taxon>Arthropoda</taxon>
        <taxon>Chelicerata</taxon>
        <taxon>Arachnida</taxon>
        <taxon>Acari</taxon>
        <taxon>Acariformes</taxon>
        <taxon>Trombidiformes</taxon>
        <taxon>Prostigmata</taxon>
        <taxon>Eupodina</taxon>
        <taxon>Eriophyoidea</taxon>
        <taxon>Phytoptidae</taxon>
        <taxon>Fragariocoptes</taxon>
    </lineage>
</organism>
<dbReference type="EMBL" id="JAIFTH010000083">
    <property type="protein sequence ID" value="KAG9510739.1"/>
    <property type="molecule type" value="Genomic_DNA"/>
</dbReference>
<evidence type="ECO:0000256" key="5">
    <source>
        <dbReference type="PROSITE-ProRule" id="PRU00108"/>
    </source>
</evidence>
<dbReference type="SUPFAM" id="SSF46689">
    <property type="entry name" value="Homeodomain-like"/>
    <property type="match status" value="1"/>
</dbReference>
<proteinExistence type="predicted"/>
<dbReference type="PROSITE" id="PS50071">
    <property type="entry name" value="HOMEOBOX_2"/>
    <property type="match status" value="1"/>
</dbReference>
<keyword evidence="3 5" id="KW-0371">Homeobox</keyword>
<comment type="subcellular location">
    <subcellularLocation>
        <location evidence="1 5 6">Nucleus</location>
    </subcellularLocation>
</comment>
<feature type="non-terminal residue" evidence="9">
    <location>
        <position position="1"/>
    </location>
</feature>
<sequence>TAFSEHQIEQLELAFQRSPYPDVFVREHLASELELSDVRVQVWFQNRRAKWRRRIPPRKPVAPAAVKLSSSSSSSSSIGLPKAGVYQLATHESSRNYTTEHHHRINTIVPSWAAQPLIVDEHSSTNVRPGTDHQRLVYLGDNYSVGNVAEQSQVAFFPANLNIDTSNGQLLTSDHVSQFNQSNHNNNNNNNDNCNSASLMSHSAINSMTLNEDAFIIPCSASSSGSSQASSSYHHHQYHYPTHPPPPPPPHHHHQPHSHGALCSPMLASAALMPFSAVSPSQSDHSYDCDDSFTNDQQQYMRQLYEQQQQQQDKNSSPVAAFIALRKGVASKPKNLTTTTTTMICDTKCDRHSPPTTHKVANTPVCDTTIDHTRSIGCIPFDEHQQ</sequence>
<dbReference type="InterPro" id="IPR017970">
    <property type="entry name" value="Homeobox_CS"/>
</dbReference>
<dbReference type="Proteomes" id="UP000825002">
    <property type="component" value="Unassembled WGS sequence"/>
</dbReference>
<evidence type="ECO:0000313" key="10">
    <source>
        <dbReference type="Proteomes" id="UP000825002"/>
    </source>
</evidence>
<feature type="DNA-binding region" description="Homeobox" evidence="5">
    <location>
        <begin position="3"/>
        <end position="55"/>
    </location>
</feature>
<name>A0ABQ7SBE0_9ACAR</name>
<reference evidence="9 10" key="1">
    <citation type="submission" date="2020-10" db="EMBL/GenBank/DDBJ databases">
        <authorList>
            <person name="Klimov P.B."/>
            <person name="Dyachkov S.M."/>
            <person name="Chetverikov P.E."/>
        </authorList>
    </citation>
    <scope>NUCLEOTIDE SEQUENCE [LARGE SCALE GENOMIC DNA]</scope>
    <source>
        <strain evidence="9">BMOC 18-1129-001#AD2665</strain>
        <tissue evidence="9">Entire mites</tissue>
    </source>
</reference>
<feature type="region of interest" description="Disordered" evidence="7">
    <location>
        <begin position="226"/>
        <end position="261"/>
    </location>
</feature>
<keyword evidence="4 5" id="KW-0539">Nucleus</keyword>
<accession>A0ABQ7SBE0</accession>